<reference evidence="4" key="1">
    <citation type="journal article" date="2019" name="Int. J. Syst. Evol. Microbiol.">
        <title>The Global Catalogue of Microorganisms (GCM) 10K type strain sequencing project: providing services to taxonomists for standard genome sequencing and annotation.</title>
        <authorList>
            <consortium name="The Broad Institute Genomics Platform"/>
            <consortium name="The Broad Institute Genome Sequencing Center for Infectious Disease"/>
            <person name="Wu L."/>
            <person name="Ma J."/>
        </authorList>
    </citation>
    <scope>NUCLEOTIDE SEQUENCE [LARGE SCALE GENOMIC DNA]</scope>
    <source>
        <strain evidence="4">JCM 17841</strain>
    </source>
</reference>
<dbReference type="Pfam" id="PF13579">
    <property type="entry name" value="Glyco_trans_4_4"/>
    <property type="match status" value="1"/>
</dbReference>
<gene>
    <name evidence="3" type="ORF">GCM10023172_40110</name>
</gene>
<dbReference type="SUPFAM" id="SSF53756">
    <property type="entry name" value="UDP-Glycosyltransferase/glycogen phosphorylase"/>
    <property type="match status" value="1"/>
</dbReference>
<comment type="caution">
    <text evidence="3">The sequence shown here is derived from an EMBL/GenBank/DDBJ whole genome shotgun (WGS) entry which is preliminary data.</text>
</comment>
<dbReference type="Proteomes" id="UP001501243">
    <property type="component" value="Unassembled WGS sequence"/>
</dbReference>
<feature type="domain" description="Glycosyltransferase subfamily 4-like N-terminal" evidence="2">
    <location>
        <begin position="293"/>
        <end position="442"/>
    </location>
</feature>
<feature type="compositionally biased region" description="Pro residues" evidence="1">
    <location>
        <begin position="295"/>
        <end position="306"/>
    </location>
</feature>
<evidence type="ECO:0000256" key="1">
    <source>
        <dbReference type="SAM" id="MobiDB-lite"/>
    </source>
</evidence>
<proteinExistence type="predicted"/>
<protein>
    <recommendedName>
        <fullName evidence="2">Glycosyltransferase subfamily 4-like N-terminal domain-containing protein</fullName>
    </recommendedName>
</protein>
<evidence type="ECO:0000259" key="2">
    <source>
        <dbReference type="Pfam" id="PF13579"/>
    </source>
</evidence>
<dbReference type="InterPro" id="IPR028098">
    <property type="entry name" value="Glyco_trans_4-like_N"/>
</dbReference>
<dbReference type="RefSeq" id="WP_220235727.1">
    <property type="nucleotide sequence ID" value="NZ_BAABGQ010000012.1"/>
</dbReference>
<evidence type="ECO:0000313" key="3">
    <source>
        <dbReference type="EMBL" id="GAA4508279.1"/>
    </source>
</evidence>
<evidence type="ECO:0000313" key="4">
    <source>
        <dbReference type="Proteomes" id="UP001501243"/>
    </source>
</evidence>
<dbReference type="Gene3D" id="3.40.50.2000">
    <property type="entry name" value="Glycogen Phosphorylase B"/>
    <property type="match status" value="1"/>
</dbReference>
<name>A0ABP8QQJ6_9BACT</name>
<dbReference type="EMBL" id="BAABGQ010000012">
    <property type="protein sequence ID" value="GAA4508279.1"/>
    <property type="molecule type" value="Genomic_DNA"/>
</dbReference>
<accession>A0ABP8QQJ6</accession>
<keyword evidence="4" id="KW-1185">Reference proteome</keyword>
<sequence>MSLPAADLPAPLAVLVLAWDEAAPAVRALVAATQVPAPAVDSILVMVPQADAPNHLSAEEYLPLALPEPAAQAPEAVHPSELAPALVETPPPAPAATALLRAEALEEDAEPAADELLLPSPAVALAPAAAPDLGWATVRVLRLGSHSLPQLARLAGRPLPAPIWLGAALPAAPYVGATPHIASAAEPLAAPGSSLATQWPAAPLSSIASEQFLPTITALAAPEIAAGQLPAATTSAEPMLQAAALETDLPPSTADEPEVVELVSPDLAPPEEAPLLPEQASWPEALAALRQPVAPSAPAPTAPSEPAPDGAATASPAHAALLPAAQHYPAPDLNFQIIQYARFAVPVALAEPTYEVIYAPAWPTWLAAQELRQRTGRLLVLHVAALAAPADESAETATGWVAELQRQALRRADLVLTETTTLAERLHHELGLAAGAVRVVPATATEAIAQALHEARPRPA</sequence>
<organism evidence="3 4">
    <name type="scientific">Hymenobacter ginsengisoli</name>
    <dbReference type="NCBI Taxonomy" id="1051626"/>
    <lineage>
        <taxon>Bacteria</taxon>
        <taxon>Pseudomonadati</taxon>
        <taxon>Bacteroidota</taxon>
        <taxon>Cytophagia</taxon>
        <taxon>Cytophagales</taxon>
        <taxon>Hymenobacteraceae</taxon>
        <taxon>Hymenobacter</taxon>
    </lineage>
</organism>
<feature type="region of interest" description="Disordered" evidence="1">
    <location>
        <begin position="294"/>
        <end position="314"/>
    </location>
</feature>